<dbReference type="InterPro" id="IPR011054">
    <property type="entry name" value="Rudment_hybrid_motif"/>
</dbReference>
<dbReference type="EMBL" id="ARXU01000005">
    <property type="protein sequence ID" value="KGD61254.1"/>
    <property type="molecule type" value="Genomic_DNA"/>
</dbReference>
<dbReference type="InterPro" id="IPR048429">
    <property type="entry name" value="MCC_alpha_BT"/>
</dbReference>
<dbReference type="InterPro" id="IPR050856">
    <property type="entry name" value="Biotin_carboxylase_complex"/>
</dbReference>
<keyword evidence="5" id="KW-0092">Biotin</keyword>
<dbReference type="SMART" id="SM00878">
    <property type="entry name" value="Biotin_carb_C"/>
    <property type="match status" value="1"/>
</dbReference>
<organism evidence="10 11">
    <name type="scientific">Alcanivorax jadensis T9</name>
    <dbReference type="NCBI Taxonomy" id="1177181"/>
    <lineage>
        <taxon>Bacteria</taxon>
        <taxon>Pseudomonadati</taxon>
        <taxon>Pseudomonadota</taxon>
        <taxon>Gammaproteobacteria</taxon>
        <taxon>Oceanospirillales</taxon>
        <taxon>Alcanivoracaceae</taxon>
        <taxon>Alcanivorax</taxon>
    </lineage>
</organism>
<dbReference type="NCBIfam" id="NF006367">
    <property type="entry name" value="PRK08591.1"/>
    <property type="match status" value="1"/>
</dbReference>
<dbReference type="PROSITE" id="PS50968">
    <property type="entry name" value="BIOTINYL_LIPOYL"/>
    <property type="match status" value="1"/>
</dbReference>
<dbReference type="Pfam" id="PF21139">
    <property type="entry name" value="BT_MCC_alpha"/>
    <property type="match status" value="1"/>
</dbReference>
<evidence type="ECO:0000256" key="1">
    <source>
        <dbReference type="ARBA" id="ARBA00001953"/>
    </source>
</evidence>
<protein>
    <submittedName>
        <fullName evidence="10">Acetyl-CoA carboxylase</fullName>
    </submittedName>
</protein>
<evidence type="ECO:0000313" key="11">
    <source>
        <dbReference type="Proteomes" id="UP000029443"/>
    </source>
</evidence>
<dbReference type="Gene3D" id="3.30.470.20">
    <property type="entry name" value="ATP-grasp fold, B domain"/>
    <property type="match status" value="1"/>
</dbReference>
<dbReference type="PROSITE" id="PS50979">
    <property type="entry name" value="BC"/>
    <property type="match status" value="1"/>
</dbReference>
<evidence type="ECO:0000256" key="4">
    <source>
        <dbReference type="ARBA" id="ARBA00022840"/>
    </source>
</evidence>
<dbReference type="PROSITE" id="PS00188">
    <property type="entry name" value="BIOTIN"/>
    <property type="match status" value="1"/>
</dbReference>
<dbReference type="Pfam" id="PF00364">
    <property type="entry name" value="Biotin_lipoyl"/>
    <property type="match status" value="1"/>
</dbReference>
<dbReference type="Pfam" id="PF00289">
    <property type="entry name" value="Biotin_carb_N"/>
    <property type="match status" value="1"/>
</dbReference>
<evidence type="ECO:0000256" key="6">
    <source>
        <dbReference type="PROSITE-ProRule" id="PRU00409"/>
    </source>
</evidence>
<dbReference type="PROSITE" id="PS00867">
    <property type="entry name" value="CPSASE_2"/>
    <property type="match status" value="1"/>
</dbReference>
<dbReference type="Pfam" id="PF02785">
    <property type="entry name" value="Biotin_carb_C"/>
    <property type="match status" value="1"/>
</dbReference>
<comment type="cofactor">
    <cofactor evidence="1">
        <name>biotin</name>
        <dbReference type="ChEBI" id="CHEBI:57586"/>
    </cofactor>
</comment>
<dbReference type="SUPFAM" id="SSF51230">
    <property type="entry name" value="Single hybrid motif"/>
    <property type="match status" value="1"/>
</dbReference>
<dbReference type="InterPro" id="IPR016185">
    <property type="entry name" value="PreATP-grasp_dom_sf"/>
</dbReference>
<keyword evidence="3 6" id="KW-0547">Nucleotide-binding</keyword>
<accession>A0ABR4WE17</accession>
<dbReference type="InterPro" id="IPR011761">
    <property type="entry name" value="ATP-grasp"/>
</dbReference>
<dbReference type="CDD" id="cd06850">
    <property type="entry name" value="biotinyl_domain"/>
    <property type="match status" value="1"/>
</dbReference>
<keyword evidence="4 6" id="KW-0067">ATP-binding</keyword>
<evidence type="ECO:0000313" key="10">
    <source>
        <dbReference type="EMBL" id="KGD61254.1"/>
    </source>
</evidence>
<dbReference type="PANTHER" id="PTHR18866:SF33">
    <property type="entry name" value="METHYLCROTONOYL-COA CARBOXYLASE SUBUNIT ALPHA, MITOCHONDRIAL-RELATED"/>
    <property type="match status" value="1"/>
</dbReference>
<dbReference type="PROSITE" id="PS50975">
    <property type="entry name" value="ATP_GRASP"/>
    <property type="match status" value="1"/>
</dbReference>
<dbReference type="InterPro" id="IPR005481">
    <property type="entry name" value="BC-like_N"/>
</dbReference>
<evidence type="ECO:0000259" key="7">
    <source>
        <dbReference type="PROSITE" id="PS50968"/>
    </source>
</evidence>
<name>A0ABR4WE17_9GAMM</name>
<dbReference type="InterPro" id="IPR011764">
    <property type="entry name" value="Biotin_carboxylation_dom"/>
</dbReference>
<evidence type="ECO:0000259" key="8">
    <source>
        <dbReference type="PROSITE" id="PS50975"/>
    </source>
</evidence>
<dbReference type="SUPFAM" id="SSF51246">
    <property type="entry name" value="Rudiment single hybrid motif"/>
    <property type="match status" value="1"/>
</dbReference>
<evidence type="ECO:0000259" key="9">
    <source>
        <dbReference type="PROSITE" id="PS50979"/>
    </source>
</evidence>
<gene>
    <name evidence="10" type="ORF">T9A_01703</name>
</gene>
<dbReference type="SUPFAM" id="SSF56059">
    <property type="entry name" value="Glutathione synthetase ATP-binding domain-like"/>
    <property type="match status" value="1"/>
</dbReference>
<dbReference type="InterPro" id="IPR005482">
    <property type="entry name" value="Biotin_COase_C"/>
</dbReference>
<dbReference type="Proteomes" id="UP000029443">
    <property type="component" value="Unassembled WGS sequence"/>
</dbReference>
<dbReference type="RefSeq" id="WP_035247106.1">
    <property type="nucleotide sequence ID" value="NZ_ARXU01000005.1"/>
</dbReference>
<dbReference type="InterPro" id="IPR005479">
    <property type="entry name" value="CPAse_ATP-bd"/>
</dbReference>
<evidence type="ECO:0000256" key="5">
    <source>
        <dbReference type="ARBA" id="ARBA00023267"/>
    </source>
</evidence>
<dbReference type="SUPFAM" id="SSF52440">
    <property type="entry name" value="PreATP-grasp domain"/>
    <property type="match status" value="1"/>
</dbReference>
<dbReference type="Pfam" id="PF02786">
    <property type="entry name" value="CPSase_L_D2"/>
    <property type="match status" value="1"/>
</dbReference>
<dbReference type="InterPro" id="IPR001882">
    <property type="entry name" value="Biotin_BS"/>
</dbReference>
<evidence type="ECO:0000256" key="2">
    <source>
        <dbReference type="ARBA" id="ARBA00022598"/>
    </source>
</evidence>
<evidence type="ECO:0000256" key="3">
    <source>
        <dbReference type="ARBA" id="ARBA00022741"/>
    </source>
</evidence>
<proteinExistence type="predicted"/>
<feature type="domain" description="ATP-grasp" evidence="8">
    <location>
        <begin position="121"/>
        <end position="318"/>
    </location>
</feature>
<dbReference type="InterPro" id="IPR000089">
    <property type="entry name" value="Biotin_lipoyl"/>
</dbReference>
<comment type="caution">
    <text evidence="10">The sequence shown here is derived from an EMBL/GenBank/DDBJ whole genome shotgun (WGS) entry which is preliminary data.</text>
</comment>
<reference evidence="10 11" key="1">
    <citation type="submission" date="2012-09" db="EMBL/GenBank/DDBJ databases">
        <title>Genome Sequence of alkane-degrading Bacterium Alcanivorax jadensis T9.</title>
        <authorList>
            <person name="Lai Q."/>
            <person name="Shao Z."/>
        </authorList>
    </citation>
    <scope>NUCLEOTIDE SEQUENCE [LARGE SCALE GENOMIC DNA]</scope>
    <source>
        <strain evidence="10 11">T9</strain>
    </source>
</reference>
<keyword evidence="11" id="KW-1185">Reference proteome</keyword>
<keyword evidence="2" id="KW-0436">Ligase</keyword>
<feature type="domain" description="Biotin carboxylation" evidence="9">
    <location>
        <begin position="2"/>
        <end position="447"/>
    </location>
</feature>
<feature type="domain" description="Lipoyl-binding" evidence="7">
    <location>
        <begin position="565"/>
        <end position="645"/>
    </location>
</feature>
<dbReference type="InterPro" id="IPR011053">
    <property type="entry name" value="Single_hybrid_motif"/>
</dbReference>
<sequence>MSFEKILIANRGEIACRVIATAQSLGYRTVAVYSEPDAGARHVQLADEAVCVGPALASASYLNVEALLDACRKTGADAVHPGYGFLSENAGFSKACKDASITFIGPDEEAIHLMGSKRLSKIAMIEAGVPCIPGYEGEDQSDAILLKEAERIGLPLMIKASAGGGGRGMRVVTDANDITAQLKSARQEANSAFGSDELILERAVMQPRHVEIQVFGDRHGNVIHLGERDCSVQRRHQKVVEEAPSPAVDETLRQQMGEAAVNAAKACNYVGAGTVEFLLAPEGDFFFLEMNTRLQVEHPVTELVTGLDLVAWQIKVARGEPLPLSQEQVTLTGHAMEVRLYAEDPAQNYMPQTGPVLRWQPASGDGVRIDHGLTEGYEVGSHYDPMLAKIIAVGDSREDARRRLIRAVEDTVLMGVRDNRTFLAAILRHPVFARGEATTAFIGQDFADDASMAGDIPPSQLWALAALLRCEVETPTTELRGWHSSTLGAQPVQLRCGEHEQTVYIRYQGNHAELIVGEDNHRIEPLGPGLASMDGIRQSYRMYQDGKQSWLQCQGHSVCFEDATHSAAGSSDQAGSGQIRAPMDGAVIEVCAKAGDVVKRGQVLVIMEAMKMEHSLKADCDGTVETVDLTVGGQVKRQQLLVNIKADDSES</sequence>
<dbReference type="Gene3D" id="2.40.50.100">
    <property type="match status" value="1"/>
</dbReference>
<dbReference type="PANTHER" id="PTHR18866">
    <property type="entry name" value="CARBOXYLASE:PYRUVATE/ACETYL-COA/PROPIONYL-COA CARBOXYLASE"/>
    <property type="match status" value="1"/>
</dbReference>